<dbReference type="InterPro" id="IPR001128">
    <property type="entry name" value="Cyt_P450"/>
</dbReference>
<accession>A0A1U8B0B2</accession>
<evidence type="ECO:0000256" key="4">
    <source>
        <dbReference type="ARBA" id="ARBA00023004"/>
    </source>
</evidence>
<dbReference type="GO" id="GO:0006629">
    <property type="term" value="P:lipid metabolic process"/>
    <property type="evidence" value="ECO:0007669"/>
    <property type="project" value="UniProtKB-ARBA"/>
</dbReference>
<evidence type="ECO:0000313" key="7">
    <source>
        <dbReference type="Proteomes" id="UP000189703"/>
    </source>
</evidence>
<feature type="binding site" description="axial binding residue" evidence="5">
    <location>
        <position position="475"/>
    </location>
    <ligand>
        <name>heme</name>
        <dbReference type="ChEBI" id="CHEBI:30413"/>
    </ligand>
    <ligandPart>
        <name>Fe</name>
        <dbReference type="ChEBI" id="CHEBI:18248"/>
    </ligandPart>
</feature>
<evidence type="ECO:0000256" key="5">
    <source>
        <dbReference type="PIRSR" id="PIRSR602401-1"/>
    </source>
</evidence>
<comment type="cofactor">
    <cofactor evidence="5">
        <name>heme</name>
        <dbReference type="ChEBI" id="CHEBI:30413"/>
    </cofactor>
</comment>
<dbReference type="InterPro" id="IPR002401">
    <property type="entry name" value="Cyt_P450_E_grp-I"/>
</dbReference>
<evidence type="ECO:0000256" key="1">
    <source>
        <dbReference type="ARBA" id="ARBA00010617"/>
    </source>
</evidence>
<dbReference type="eggNOG" id="KOG0157">
    <property type="taxonomic scope" value="Eukaryota"/>
</dbReference>
<evidence type="ECO:0000313" key="8">
    <source>
        <dbReference type="RefSeq" id="XP_010269253.1"/>
    </source>
</evidence>
<keyword evidence="4 5" id="KW-0408">Iron</keyword>
<dbReference type="OMA" id="FDMTARS"/>
<proteinExistence type="inferred from homology"/>
<sequence length="529" mass="60865">MRFMLMLTTFIGCWYPLKRWPETLVAISLCFLSLICYLNHRNKKQLILINWPFLGTLPLVLRNIHRLNEWWTEVFNSLGSSSFYIRVPPFSTPKYLLTCHPSNLDHILRTNFSNYPKGRDFTEIFDILGDGIFSTDETWHAQRKIANLRFTSRKFRDIVAKLSRKVVSDELLPLLAHVATQESAIDLQDVFLRFTVDSIGRIIFGRDVSSLSTDLPIDELATAFEDAQKAIQYRQVMPTWVWKLLRWLRVGRERKLAEAAKTADTLIGKYILLKREELVKGVEGNDLLSMYMSVQGEMNDDFFKSDKFLRDNMLNFVIAGRDTTASGLTWFFWLISKTPRAEAKILEELELVFSKKKESREGELDTGAKQMWVFDSDDLRGLVYLHAALCETERLYPAVPVIQKGIIREDALPDGTIARPGMLILLSVYAMGRMAWIWGENCLEFKPERWIDDEGKLKHEATSKLAAFGFGPRTCLGKDMAFTQMKMAAAAILFNFHVEVVEGHPVSIKRSTVLQMNDGLKVKMKKRAH</sequence>
<evidence type="ECO:0000256" key="6">
    <source>
        <dbReference type="RuleBase" id="RU000461"/>
    </source>
</evidence>
<dbReference type="PANTHER" id="PTHR24296">
    <property type="entry name" value="CYTOCHROME P450"/>
    <property type="match status" value="1"/>
</dbReference>
<protein>
    <submittedName>
        <fullName evidence="8">Cytochrome P450 86B1-like</fullName>
    </submittedName>
</protein>
<dbReference type="PRINTS" id="PR00385">
    <property type="entry name" value="P450"/>
</dbReference>
<dbReference type="RefSeq" id="XP_010269253.1">
    <property type="nucleotide sequence ID" value="XM_010270951.1"/>
</dbReference>
<dbReference type="OrthoDB" id="1470350at2759"/>
<gene>
    <name evidence="8" type="primary">LOC104605975</name>
</gene>
<dbReference type="GO" id="GO:0004497">
    <property type="term" value="F:monooxygenase activity"/>
    <property type="evidence" value="ECO:0007669"/>
    <property type="project" value="UniProtKB-KW"/>
</dbReference>
<dbReference type="InterPro" id="IPR036396">
    <property type="entry name" value="Cyt_P450_sf"/>
</dbReference>
<dbReference type="SUPFAM" id="SSF48264">
    <property type="entry name" value="Cytochrome P450"/>
    <property type="match status" value="1"/>
</dbReference>
<dbReference type="KEGG" id="nnu:104605975"/>
<dbReference type="CDD" id="cd11064">
    <property type="entry name" value="CYP86A"/>
    <property type="match status" value="1"/>
</dbReference>
<dbReference type="InterPro" id="IPR017972">
    <property type="entry name" value="Cyt_P450_CS"/>
</dbReference>
<dbReference type="PRINTS" id="PR00463">
    <property type="entry name" value="EP450I"/>
</dbReference>
<dbReference type="GO" id="GO:0005506">
    <property type="term" value="F:iron ion binding"/>
    <property type="evidence" value="ECO:0007669"/>
    <property type="project" value="InterPro"/>
</dbReference>
<dbReference type="STRING" id="4432.A0A1U8B0B2"/>
<dbReference type="Proteomes" id="UP000189703">
    <property type="component" value="Unplaced"/>
</dbReference>
<dbReference type="GO" id="GO:0020037">
    <property type="term" value="F:heme binding"/>
    <property type="evidence" value="ECO:0007669"/>
    <property type="project" value="InterPro"/>
</dbReference>
<evidence type="ECO:0000256" key="3">
    <source>
        <dbReference type="ARBA" id="ARBA00023002"/>
    </source>
</evidence>
<name>A0A1U8B0B2_NELNU</name>
<dbReference type="AlphaFoldDB" id="A0A1U8B0B2"/>
<keyword evidence="5 6" id="KW-0349">Heme</keyword>
<dbReference type="GeneID" id="104605975"/>
<dbReference type="PROSITE" id="PS00086">
    <property type="entry name" value="CYTOCHROME_P450"/>
    <property type="match status" value="1"/>
</dbReference>
<comment type="similarity">
    <text evidence="1 6">Belongs to the cytochrome P450 family.</text>
</comment>
<keyword evidence="7" id="KW-1185">Reference proteome</keyword>
<reference evidence="8" key="1">
    <citation type="submission" date="2025-08" db="UniProtKB">
        <authorList>
            <consortium name="RefSeq"/>
        </authorList>
    </citation>
    <scope>IDENTIFICATION</scope>
</reference>
<dbReference type="GO" id="GO:0016705">
    <property type="term" value="F:oxidoreductase activity, acting on paired donors, with incorporation or reduction of molecular oxygen"/>
    <property type="evidence" value="ECO:0007669"/>
    <property type="project" value="InterPro"/>
</dbReference>
<dbReference type="Pfam" id="PF00067">
    <property type="entry name" value="p450"/>
    <property type="match status" value="1"/>
</dbReference>
<organism evidence="7 8">
    <name type="scientific">Nelumbo nucifera</name>
    <name type="common">Sacred lotus</name>
    <dbReference type="NCBI Taxonomy" id="4432"/>
    <lineage>
        <taxon>Eukaryota</taxon>
        <taxon>Viridiplantae</taxon>
        <taxon>Streptophyta</taxon>
        <taxon>Embryophyta</taxon>
        <taxon>Tracheophyta</taxon>
        <taxon>Spermatophyta</taxon>
        <taxon>Magnoliopsida</taxon>
        <taxon>Proteales</taxon>
        <taxon>Nelumbonaceae</taxon>
        <taxon>Nelumbo</taxon>
    </lineage>
</organism>
<keyword evidence="3 6" id="KW-0560">Oxidoreductase</keyword>
<keyword evidence="2 5" id="KW-0479">Metal-binding</keyword>
<evidence type="ECO:0000256" key="2">
    <source>
        <dbReference type="ARBA" id="ARBA00022723"/>
    </source>
</evidence>
<keyword evidence="6" id="KW-0503">Monooxygenase</keyword>
<dbReference type="Gene3D" id="1.10.630.10">
    <property type="entry name" value="Cytochrome P450"/>
    <property type="match status" value="1"/>
</dbReference>